<evidence type="ECO:0000313" key="12">
    <source>
        <dbReference type="EMBL" id="EGV60976.1"/>
    </source>
</evidence>
<dbReference type="EMBL" id="GL996528">
    <property type="protein sequence ID" value="EGV60975.1"/>
    <property type="molecule type" value="Genomic_DNA"/>
</dbReference>
<proteinExistence type="inferred from homology"/>
<keyword evidence="3 9" id="KW-0812">Transmembrane</keyword>
<dbReference type="GO" id="GO:0001765">
    <property type="term" value="P:membrane raft assembly"/>
    <property type="evidence" value="ECO:0007669"/>
    <property type="project" value="UniProtKB-ARBA"/>
</dbReference>
<feature type="transmembrane region" description="Helical" evidence="9">
    <location>
        <begin position="394"/>
        <end position="417"/>
    </location>
</feature>
<evidence type="ECO:0000313" key="13">
    <source>
        <dbReference type="Proteomes" id="UP000000707"/>
    </source>
</evidence>
<dbReference type="InterPro" id="IPR020846">
    <property type="entry name" value="MFS_dom"/>
</dbReference>
<keyword evidence="2" id="KW-0813">Transport</keyword>
<comment type="function">
    <text evidence="7">MFS antiporter that does not display functional linkage as drug transporter and performs functions that significantly affect biofilm development and virulence. No substrate for transport has been identified yet, but plays an important role in the growth in the host.</text>
</comment>
<dbReference type="Gene3D" id="1.20.1250.20">
    <property type="entry name" value="MFS general substrate transporter like domains"/>
    <property type="match status" value="1"/>
</dbReference>
<keyword evidence="13" id="KW-1185">Reference proteome</keyword>
<gene>
    <name evidence="12" type="ORF">CANTEDRAFT_116021</name>
</gene>
<dbReference type="InterPro" id="IPR011701">
    <property type="entry name" value="MFS"/>
</dbReference>
<evidence type="ECO:0000256" key="2">
    <source>
        <dbReference type="ARBA" id="ARBA00022448"/>
    </source>
</evidence>
<evidence type="ECO:0000256" key="6">
    <source>
        <dbReference type="ARBA" id="ARBA00038347"/>
    </source>
</evidence>
<dbReference type="HOGENOM" id="CLU_008455_8_4_1"/>
<feature type="transmembrane region" description="Helical" evidence="9">
    <location>
        <begin position="272"/>
        <end position="295"/>
    </location>
</feature>
<dbReference type="EMBL" id="GL996528">
    <property type="protein sequence ID" value="EGV60976.1"/>
    <property type="molecule type" value="Genomic_DNA"/>
</dbReference>
<dbReference type="GO" id="GO:0022857">
    <property type="term" value="F:transmembrane transporter activity"/>
    <property type="evidence" value="ECO:0007669"/>
    <property type="project" value="InterPro"/>
</dbReference>
<reference evidence="12 13" key="1">
    <citation type="journal article" date="2011" name="Proc. Natl. Acad. Sci. U.S.A.">
        <title>Comparative genomics of xylose-fermenting fungi for enhanced biofuel production.</title>
        <authorList>
            <person name="Wohlbach D.J."/>
            <person name="Kuo A."/>
            <person name="Sato T.K."/>
            <person name="Potts K.M."/>
            <person name="Salamov A.A."/>
            <person name="LaButti K.M."/>
            <person name="Sun H."/>
            <person name="Clum A."/>
            <person name="Pangilinan J.L."/>
            <person name="Lindquist E.A."/>
            <person name="Lucas S."/>
            <person name="Lapidus A."/>
            <person name="Jin M."/>
            <person name="Gunawan C."/>
            <person name="Balan V."/>
            <person name="Dale B.E."/>
            <person name="Jeffries T.W."/>
            <person name="Zinkel R."/>
            <person name="Barry K.W."/>
            <person name="Grigoriev I.V."/>
            <person name="Gasch A.P."/>
        </authorList>
    </citation>
    <scope>NUCLEOTIDE SEQUENCE [LARGE SCALE GENOMIC DNA]</scope>
    <source>
        <strain evidence="12">ATCC 10573</strain>
        <strain evidence="13">ATCC 10573 / BCRC 21748 / CBS 615 / JCM 9827 / NBRC 10315 / NRRL Y-1498 / VKM Y-70</strain>
    </source>
</reference>
<evidence type="ECO:0000256" key="1">
    <source>
        <dbReference type="ARBA" id="ARBA00004141"/>
    </source>
</evidence>
<dbReference type="eggNOG" id="KOG0255">
    <property type="taxonomic scope" value="Eukaryota"/>
</dbReference>
<feature type="compositionally biased region" description="Basic and acidic residues" evidence="8">
    <location>
        <begin position="1"/>
        <end position="12"/>
    </location>
</feature>
<dbReference type="GO" id="GO:0055088">
    <property type="term" value="P:lipid homeostasis"/>
    <property type="evidence" value="ECO:0007669"/>
    <property type="project" value="UniProtKB-ARBA"/>
</dbReference>
<evidence type="ECO:0000256" key="8">
    <source>
        <dbReference type="SAM" id="MobiDB-lite"/>
    </source>
</evidence>
<dbReference type="InterPro" id="IPR036259">
    <property type="entry name" value="MFS_trans_sf"/>
</dbReference>
<feature type="transmembrane region" description="Helical" evidence="9">
    <location>
        <begin position="40"/>
        <end position="63"/>
    </location>
</feature>
<dbReference type="GO" id="GO:0005886">
    <property type="term" value="C:plasma membrane"/>
    <property type="evidence" value="ECO:0007669"/>
    <property type="project" value="TreeGrafter"/>
</dbReference>
<keyword evidence="5 9" id="KW-0472">Membrane</keyword>
<dbReference type="Pfam" id="PF07690">
    <property type="entry name" value="MFS_1"/>
    <property type="match status" value="1"/>
</dbReference>
<evidence type="ECO:0000256" key="9">
    <source>
        <dbReference type="SAM" id="Phobius"/>
    </source>
</evidence>
<sequence>MTKTLKDPDKATPDNPNMETTESVTEKSAPFTVYTSTEKYVLMSLLSVIGFWSTLSSPSWFPALPTIKAYFHITDSVADLSVVGYLLFQGIIPTFSSNISDTIGRRPMLIICMLIYIAATIALSQANAYWLLAVLRCIQAGGIGPVIAISSGVSGDICTVADRGGFVGLVSGLQLTGNAFGGLIGAGMIHSYGWRGIFVMSAIGAGITMMVVILVLPETIRSIVGNGTVKPKICVNIAPIYLLKRFRSRWLVNQTETLSPKTKLNLLAPFKILFHFKTLCVLFSPAIKFAVWTMTLTSLTLLEGDGYNYTVLKVGYMYLPQGVTCFAGSLVSGRLLNWSYKRSKKLYDDRYQDVPMAERPKFNVLRTRIYVSFVPTGLQFIGIMIYGWCLQYKMNIASIIIATCLVSYSSSSAIAIYSTVLVDMNPQNASLGVSLMNLTRCCTAALCVGILSRMTGAMGLGGTYTFWAGIGIVADTLLIYVAWYRNDTS</sequence>
<comment type="subcellular location">
    <subcellularLocation>
        <location evidence="1">Membrane</location>
        <topology evidence="1">Multi-pass membrane protein</topology>
    </subcellularLocation>
</comment>
<dbReference type="AlphaFoldDB" id="G3BF85"/>
<evidence type="ECO:0000256" key="4">
    <source>
        <dbReference type="ARBA" id="ARBA00022989"/>
    </source>
</evidence>
<feature type="region of interest" description="Disordered" evidence="8">
    <location>
        <begin position="1"/>
        <end position="24"/>
    </location>
</feature>
<feature type="transmembrane region" description="Helical" evidence="9">
    <location>
        <begin position="369"/>
        <end position="388"/>
    </location>
</feature>
<keyword evidence="4 9" id="KW-1133">Transmembrane helix</keyword>
<organism evidence="13">
    <name type="scientific">Candida tenuis (strain ATCC 10573 / BCRC 21748 / CBS 615 / JCM 9827 / NBRC 10315 / NRRL Y-1498 / VKM Y-70)</name>
    <name type="common">Yeast</name>
    <name type="synonym">Yamadazyma tenuis</name>
    <dbReference type="NCBI Taxonomy" id="590646"/>
    <lineage>
        <taxon>Eukaryota</taxon>
        <taxon>Fungi</taxon>
        <taxon>Dikarya</taxon>
        <taxon>Ascomycota</taxon>
        <taxon>Saccharomycotina</taxon>
        <taxon>Pichiomycetes</taxon>
        <taxon>Debaryomycetaceae</taxon>
        <taxon>Yamadazyma</taxon>
    </lineage>
</organism>
<dbReference type="GO" id="GO:0045121">
    <property type="term" value="C:membrane raft"/>
    <property type="evidence" value="ECO:0007669"/>
    <property type="project" value="UniProtKB-ARBA"/>
</dbReference>
<dbReference type="PANTHER" id="PTHR23502:SF51">
    <property type="entry name" value="QUINIDINE RESISTANCE PROTEIN 1-RELATED"/>
    <property type="match status" value="1"/>
</dbReference>
<feature type="transmembrane region" description="Helical" evidence="9">
    <location>
        <begin position="464"/>
        <end position="483"/>
    </location>
</feature>
<dbReference type="Proteomes" id="UP000000707">
    <property type="component" value="Unassembled WGS sequence"/>
</dbReference>
<name>G3BF85_CANTC</name>
<feature type="transmembrane region" description="Helical" evidence="9">
    <location>
        <begin position="69"/>
        <end position="88"/>
    </location>
</feature>
<feature type="transmembrane region" description="Helical" evidence="9">
    <location>
        <begin position="429"/>
        <end position="452"/>
    </location>
</feature>
<dbReference type="SUPFAM" id="SSF103473">
    <property type="entry name" value="MFS general substrate transporter"/>
    <property type="match status" value="1"/>
</dbReference>
<evidence type="ECO:0000256" key="3">
    <source>
        <dbReference type="ARBA" id="ARBA00022692"/>
    </source>
</evidence>
<evidence type="ECO:0000313" key="11">
    <source>
        <dbReference type="EMBL" id="EGV60975.1"/>
    </source>
</evidence>
<dbReference type="OrthoDB" id="440553at2759"/>
<dbReference type="GeneID" id="18248131"/>
<feature type="transmembrane region" description="Helical" evidence="9">
    <location>
        <begin position="196"/>
        <end position="216"/>
    </location>
</feature>
<dbReference type="PROSITE" id="PS50850">
    <property type="entry name" value="MFS"/>
    <property type="match status" value="1"/>
</dbReference>
<evidence type="ECO:0000256" key="7">
    <source>
        <dbReference type="ARBA" id="ARBA00053949"/>
    </source>
</evidence>
<dbReference type="FunFam" id="1.20.1250.20:FF:000172">
    <property type="entry name" value="MFS multidrug resistance transporter"/>
    <property type="match status" value="1"/>
</dbReference>
<dbReference type="KEGG" id="cten:18248131"/>
<feature type="compositionally biased region" description="Polar residues" evidence="8">
    <location>
        <begin position="14"/>
        <end position="23"/>
    </location>
</feature>
<evidence type="ECO:0000259" key="10">
    <source>
        <dbReference type="PROSITE" id="PS50850"/>
    </source>
</evidence>
<feature type="transmembrane region" description="Helical" evidence="9">
    <location>
        <begin position="130"/>
        <end position="153"/>
    </location>
</feature>
<feature type="transmembrane region" description="Helical" evidence="9">
    <location>
        <begin position="315"/>
        <end position="336"/>
    </location>
</feature>
<feature type="transmembrane region" description="Helical" evidence="9">
    <location>
        <begin position="108"/>
        <end position="124"/>
    </location>
</feature>
<accession>G3BF85</accession>
<feature type="domain" description="Major facilitator superfamily (MFS) profile" evidence="10">
    <location>
        <begin position="42"/>
        <end position="486"/>
    </location>
</feature>
<feature type="transmembrane region" description="Helical" evidence="9">
    <location>
        <begin position="165"/>
        <end position="190"/>
    </location>
</feature>
<comment type="similarity">
    <text evidence="6">Belongs to the major facilitator superfamily. CAR1 family.</text>
</comment>
<dbReference type="PANTHER" id="PTHR23502">
    <property type="entry name" value="MAJOR FACILITATOR SUPERFAMILY"/>
    <property type="match status" value="1"/>
</dbReference>
<evidence type="ECO:0000256" key="5">
    <source>
        <dbReference type="ARBA" id="ARBA00023136"/>
    </source>
</evidence>
<protein>
    <submittedName>
        <fullName evidence="11">MFS general substrate transporter</fullName>
    </submittedName>
</protein>